<feature type="compositionally biased region" description="Low complexity" evidence="1">
    <location>
        <begin position="36"/>
        <end position="47"/>
    </location>
</feature>
<evidence type="ECO:0000313" key="3">
    <source>
        <dbReference type="Proteomes" id="UP001059596"/>
    </source>
</evidence>
<dbReference type="Proteomes" id="UP001059596">
    <property type="component" value="Unassembled WGS sequence"/>
</dbReference>
<feature type="region of interest" description="Disordered" evidence="1">
    <location>
        <begin position="29"/>
        <end position="79"/>
    </location>
</feature>
<dbReference type="AlphaFoldDB" id="A0A9Q0BJ68"/>
<gene>
    <name evidence="2" type="ORF">M5D96_012746</name>
</gene>
<protein>
    <submittedName>
        <fullName evidence="2">Uncharacterized protein</fullName>
    </submittedName>
</protein>
<comment type="caution">
    <text evidence="2">The sequence shown here is derived from an EMBL/GenBank/DDBJ whole genome shotgun (WGS) entry which is preliminary data.</text>
</comment>
<feature type="compositionally biased region" description="Acidic residues" evidence="1">
    <location>
        <begin position="48"/>
        <end position="57"/>
    </location>
</feature>
<evidence type="ECO:0000256" key="1">
    <source>
        <dbReference type="SAM" id="MobiDB-lite"/>
    </source>
</evidence>
<accession>A0A9Q0BJ68</accession>
<reference evidence="2" key="1">
    <citation type="journal article" date="2023" name="Genome Biol. Evol.">
        <title>Long-read-based Genome Assembly of Drosophila gunungcola Reveals Fewer Chemosensory Genes in Flower-breeding Species.</title>
        <authorList>
            <person name="Negi A."/>
            <person name="Liao B.Y."/>
            <person name="Yeh S.D."/>
        </authorList>
    </citation>
    <scope>NUCLEOTIDE SEQUENCE</scope>
    <source>
        <strain evidence="2">Sukarami</strain>
    </source>
</reference>
<proteinExistence type="predicted"/>
<evidence type="ECO:0000313" key="2">
    <source>
        <dbReference type="EMBL" id="KAI8034472.1"/>
    </source>
</evidence>
<organism evidence="2 3">
    <name type="scientific">Drosophila gunungcola</name>
    <name type="common">fruit fly</name>
    <dbReference type="NCBI Taxonomy" id="103775"/>
    <lineage>
        <taxon>Eukaryota</taxon>
        <taxon>Metazoa</taxon>
        <taxon>Ecdysozoa</taxon>
        <taxon>Arthropoda</taxon>
        <taxon>Hexapoda</taxon>
        <taxon>Insecta</taxon>
        <taxon>Pterygota</taxon>
        <taxon>Neoptera</taxon>
        <taxon>Endopterygota</taxon>
        <taxon>Diptera</taxon>
        <taxon>Brachycera</taxon>
        <taxon>Muscomorpha</taxon>
        <taxon>Ephydroidea</taxon>
        <taxon>Drosophilidae</taxon>
        <taxon>Drosophila</taxon>
        <taxon>Sophophora</taxon>
    </lineage>
</organism>
<dbReference type="EMBL" id="JAMKOV010000072">
    <property type="protein sequence ID" value="KAI8034472.1"/>
    <property type="molecule type" value="Genomic_DNA"/>
</dbReference>
<name>A0A9Q0BJ68_9MUSC</name>
<keyword evidence="3" id="KW-1185">Reference proteome</keyword>
<sequence>MDEFKEECHTKILQHLCCEEWRPETRERRSIFANPKNSKSNSANADATDSESESDSDSEFKSTPAEETEALGRGRRRRSGSRFSAIFASGSTFSSNRGLGILRGEESIDPRFVVMVHRRWIFCESGEDPNFRKEHYEYTQSQHR</sequence>